<protein>
    <recommendedName>
        <fullName evidence="3">Tir chaperone protein (CesT)</fullName>
    </recommendedName>
</protein>
<reference evidence="2" key="1">
    <citation type="submission" date="2015-12" db="EMBL/GenBank/DDBJ databases">
        <title>FDA dAtabase for Regulatory Grade micrObial Sequences (FDA-ARGOS): Supporting development and validation of Infectious Disease Dx tests.</title>
        <authorList>
            <person name="Case J."/>
            <person name="Tallon L."/>
            <person name="Sadzewicz L."/>
            <person name="Sengamalay N."/>
            <person name="Ott S."/>
            <person name="Godinez A."/>
            <person name="Nagaraj S."/>
            <person name="Nadendla S."/>
            <person name="Sichtig H."/>
        </authorList>
    </citation>
    <scope>NUCLEOTIDE SEQUENCE [LARGE SCALE GENOMIC DNA]</scope>
    <source>
        <strain evidence="2">FDAARGOS_147</strain>
    </source>
</reference>
<evidence type="ECO:0008006" key="3">
    <source>
        <dbReference type="Google" id="ProtNLM"/>
    </source>
</evidence>
<dbReference type="CDD" id="cd16364">
    <property type="entry name" value="T3SC_I-like"/>
    <property type="match status" value="1"/>
</dbReference>
<dbReference type="Gene3D" id="3.30.1460.10">
    <property type="match status" value="1"/>
</dbReference>
<organism evidence="1 2">
    <name type="scientific">Alcaligenes xylosoxydans xylosoxydans</name>
    <name type="common">Achromobacter xylosoxidans</name>
    <dbReference type="NCBI Taxonomy" id="85698"/>
    <lineage>
        <taxon>Bacteria</taxon>
        <taxon>Pseudomonadati</taxon>
        <taxon>Pseudomonadota</taxon>
        <taxon>Betaproteobacteria</taxon>
        <taxon>Burkholderiales</taxon>
        <taxon>Alcaligenaceae</taxon>
        <taxon>Achromobacter</taxon>
    </lineage>
</organism>
<gene>
    <name evidence="1" type="ORF">AL504_18440</name>
</gene>
<dbReference type="EMBL" id="CP014060">
    <property type="protein sequence ID" value="AMG37810.1"/>
    <property type="molecule type" value="Genomic_DNA"/>
</dbReference>
<dbReference type="InterPro" id="IPR010261">
    <property type="entry name" value="Tir_chaperone"/>
</dbReference>
<dbReference type="SUPFAM" id="SSF69635">
    <property type="entry name" value="Type III secretory system chaperone-like"/>
    <property type="match status" value="1"/>
</dbReference>
<name>A0A0X8P0T6_ALCXX</name>
<dbReference type="Pfam" id="PF05932">
    <property type="entry name" value="CesT"/>
    <property type="match status" value="1"/>
</dbReference>
<evidence type="ECO:0000313" key="1">
    <source>
        <dbReference type="EMBL" id="AMG37810.1"/>
    </source>
</evidence>
<evidence type="ECO:0000313" key="2">
    <source>
        <dbReference type="Proteomes" id="UP000060602"/>
    </source>
</evidence>
<sequence>MSRYETLLEDYARLAGLSPVEDFLANQELVIADIVVGLSVEGDADAGDIAFFATLGRPAPQVARDRLLQLMLEANALWVGTGGCTLGLQAGTGVVVLCARAPLALCDAPALAAALDAFADVGLLWRDVVQGRVTPELPQLAA</sequence>
<dbReference type="GO" id="GO:0030254">
    <property type="term" value="P:protein secretion by the type III secretion system"/>
    <property type="evidence" value="ECO:0007669"/>
    <property type="project" value="InterPro"/>
</dbReference>
<dbReference type="Proteomes" id="UP000060602">
    <property type="component" value="Chromosome"/>
</dbReference>
<dbReference type="AlphaFoldDB" id="A0A0X8P0T6"/>
<dbReference type="RefSeq" id="WP_006392274.1">
    <property type="nucleotide sequence ID" value="NZ_CP014060.2"/>
</dbReference>
<proteinExistence type="predicted"/>
<accession>A0A0X8P0T6</accession>